<name>A0A9Q0E7M3_9TELE</name>
<keyword evidence="3" id="KW-0812">Transmembrane</keyword>
<feature type="region of interest" description="Disordered" evidence="2">
    <location>
        <begin position="1"/>
        <end position="68"/>
    </location>
</feature>
<feature type="transmembrane region" description="Helical" evidence="3">
    <location>
        <begin position="168"/>
        <end position="187"/>
    </location>
</feature>
<dbReference type="OrthoDB" id="5667at2759"/>
<organism evidence="4 5">
    <name type="scientific">Muraenolepis orangiensis</name>
    <name type="common">Patagonian moray cod</name>
    <dbReference type="NCBI Taxonomy" id="630683"/>
    <lineage>
        <taxon>Eukaryota</taxon>
        <taxon>Metazoa</taxon>
        <taxon>Chordata</taxon>
        <taxon>Craniata</taxon>
        <taxon>Vertebrata</taxon>
        <taxon>Euteleostomi</taxon>
        <taxon>Actinopterygii</taxon>
        <taxon>Neopterygii</taxon>
        <taxon>Teleostei</taxon>
        <taxon>Neoteleostei</taxon>
        <taxon>Acanthomorphata</taxon>
        <taxon>Zeiogadaria</taxon>
        <taxon>Gadariae</taxon>
        <taxon>Gadiformes</taxon>
        <taxon>Muraenolepidoidei</taxon>
        <taxon>Muraenolepididae</taxon>
        <taxon>Muraenolepis</taxon>
    </lineage>
</organism>
<dbReference type="InterPro" id="IPR050327">
    <property type="entry name" value="Proton-linked_MCT"/>
</dbReference>
<dbReference type="GO" id="GO:0016323">
    <property type="term" value="C:basolateral plasma membrane"/>
    <property type="evidence" value="ECO:0007669"/>
    <property type="project" value="TreeGrafter"/>
</dbReference>
<dbReference type="InterPro" id="IPR036259">
    <property type="entry name" value="MFS_trans_sf"/>
</dbReference>
<dbReference type="Pfam" id="PF07690">
    <property type="entry name" value="MFS_1"/>
    <property type="match status" value="1"/>
</dbReference>
<feature type="transmembrane region" description="Helical" evidence="3">
    <location>
        <begin position="306"/>
        <end position="327"/>
    </location>
</feature>
<evidence type="ECO:0000256" key="1">
    <source>
        <dbReference type="ARBA" id="ARBA00004141"/>
    </source>
</evidence>
<evidence type="ECO:0000313" key="5">
    <source>
        <dbReference type="Proteomes" id="UP001148018"/>
    </source>
</evidence>
<proteinExistence type="predicted"/>
<reference evidence="4" key="1">
    <citation type="submission" date="2022-07" db="EMBL/GenBank/DDBJ databases">
        <title>Chromosome-level genome of Muraenolepis orangiensis.</title>
        <authorList>
            <person name="Kim J."/>
        </authorList>
    </citation>
    <scope>NUCLEOTIDE SEQUENCE</scope>
    <source>
        <strain evidence="4">KU_S4_2022</strain>
        <tissue evidence="4">Muscle</tissue>
    </source>
</reference>
<feature type="transmembrane region" description="Helical" evidence="3">
    <location>
        <begin position="339"/>
        <end position="364"/>
    </location>
</feature>
<dbReference type="PANTHER" id="PTHR11360">
    <property type="entry name" value="MONOCARBOXYLATE TRANSPORTER"/>
    <property type="match status" value="1"/>
</dbReference>
<dbReference type="PANTHER" id="PTHR11360:SF21">
    <property type="entry name" value="MONOCARBOXYLATE TRANSPORTER 6"/>
    <property type="match status" value="1"/>
</dbReference>
<keyword evidence="3" id="KW-0472">Membrane</keyword>
<feature type="compositionally biased region" description="Basic and acidic residues" evidence="2">
    <location>
        <begin position="17"/>
        <end position="26"/>
    </location>
</feature>
<dbReference type="Gene3D" id="1.20.1250.20">
    <property type="entry name" value="MFS general substrate transporter like domains"/>
    <property type="match status" value="1"/>
</dbReference>
<dbReference type="InterPro" id="IPR011701">
    <property type="entry name" value="MFS"/>
</dbReference>
<dbReference type="AlphaFoldDB" id="A0A9Q0E7M3"/>
<keyword evidence="3" id="KW-1133">Transmembrane helix</keyword>
<evidence type="ECO:0000313" key="4">
    <source>
        <dbReference type="EMBL" id="KAJ3600305.1"/>
    </source>
</evidence>
<feature type="compositionally biased region" description="Polar residues" evidence="2">
    <location>
        <begin position="27"/>
        <end position="41"/>
    </location>
</feature>
<feature type="transmembrane region" description="Helical" evidence="3">
    <location>
        <begin position="115"/>
        <end position="136"/>
    </location>
</feature>
<dbReference type="Proteomes" id="UP001148018">
    <property type="component" value="Unassembled WGS sequence"/>
</dbReference>
<gene>
    <name evidence="4" type="ORF">NHX12_031290</name>
</gene>
<feature type="transmembrane region" description="Helical" evidence="3">
    <location>
        <begin position="402"/>
        <end position="422"/>
    </location>
</feature>
<keyword evidence="5" id="KW-1185">Reference proteome</keyword>
<dbReference type="SUPFAM" id="SSF103473">
    <property type="entry name" value="MFS general substrate transporter"/>
    <property type="match status" value="1"/>
</dbReference>
<evidence type="ECO:0000256" key="2">
    <source>
        <dbReference type="SAM" id="MobiDB-lite"/>
    </source>
</evidence>
<accession>A0A9Q0E7M3</accession>
<feature type="transmembrane region" description="Helical" evidence="3">
    <location>
        <begin position="232"/>
        <end position="253"/>
    </location>
</feature>
<dbReference type="EMBL" id="JANIIK010000047">
    <property type="protein sequence ID" value="KAJ3600305.1"/>
    <property type="molecule type" value="Genomic_DNA"/>
</dbReference>
<feature type="transmembrane region" description="Helical" evidence="3">
    <location>
        <begin position="442"/>
        <end position="465"/>
    </location>
</feature>
<feature type="transmembrane region" description="Helical" evidence="3">
    <location>
        <begin position="143"/>
        <end position="162"/>
    </location>
</feature>
<evidence type="ECO:0000256" key="3">
    <source>
        <dbReference type="SAM" id="Phobius"/>
    </source>
</evidence>
<sequence length="485" mass="51054">MMAEGPHSEGGPLRPQHTGDAREVNDTHTPSRAKSPGSQEPSTHEERPRPQQGEVEAPGSDGVRGPPTAPDGGWGWAVLLATVLVMALTLSFSSCVGVFYTDLQAEFSASNTQTSWVPAIMIAVLHAGGPLCSVLVERFGCRATIMAGGALSGLSMASGSLARTIGELYITSALTGLGFSLSMYPSLTMISRYFVRRRAFANATASMGTALGYSVLPALAHRLRGGLGWRGGFLVLGAVLLHCCACGAVMRPVMRPVARHELRPVARRDPRPGGQEDRPENTTAVANLLRRHMACDLLLGNAHYRAYAAALTCALLGYLVPQVYLVPYAIAHRVEPGSAALLLSVIGMAGGVSRLVAATVMLLVPACSRGGGRGLPYVLGGALVVNGLSNSACGAWPSFPALLGYAVVFGASQGLMAALVYAVLMELVDADDFPRALGLYSYVFHACNVVVTSGGLFLLGSFCYLDRRKDGRVARTREREDKGAL</sequence>
<protein>
    <recommendedName>
        <fullName evidence="6">Major facilitator superfamily (MFS) profile domain-containing protein</fullName>
    </recommendedName>
</protein>
<dbReference type="GO" id="GO:0008028">
    <property type="term" value="F:monocarboxylic acid transmembrane transporter activity"/>
    <property type="evidence" value="ECO:0007669"/>
    <property type="project" value="TreeGrafter"/>
</dbReference>
<evidence type="ECO:0008006" key="6">
    <source>
        <dbReference type="Google" id="ProtNLM"/>
    </source>
</evidence>
<comment type="subcellular location">
    <subcellularLocation>
        <location evidence="1">Membrane</location>
        <topology evidence="1">Multi-pass membrane protein</topology>
    </subcellularLocation>
</comment>
<feature type="transmembrane region" description="Helical" evidence="3">
    <location>
        <begin position="74"/>
        <end position="100"/>
    </location>
</feature>
<comment type="caution">
    <text evidence="4">The sequence shown here is derived from an EMBL/GenBank/DDBJ whole genome shotgun (WGS) entry which is preliminary data.</text>
</comment>